<accession>A0A6P0CEK4</accession>
<dbReference type="AlphaFoldDB" id="A0A6P0CEK4"/>
<dbReference type="EMBL" id="JAABNT010000008">
    <property type="protein sequence ID" value="NEK23525.1"/>
    <property type="molecule type" value="Genomic_DNA"/>
</dbReference>
<proteinExistence type="predicted"/>
<reference evidence="1 2" key="1">
    <citation type="submission" date="2020-01" db="EMBL/GenBank/DDBJ databases">
        <title>Sulfitobacter sediminilitoris sp. nov., isolated from a tidal flat.</title>
        <authorList>
            <person name="Park S."/>
            <person name="Yoon J.-H."/>
        </authorList>
    </citation>
    <scope>NUCLEOTIDE SEQUENCE [LARGE SCALE GENOMIC DNA]</scope>
    <source>
        <strain evidence="1 2">JBTF-M27</strain>
    </source>
</reference>
<gene>
    <name evidence="1" type="ORF">GV827_14050</name>
</gene>
<sequence>MKRPVSISIDRLVLPARYAGQEDTFTHALTGAVQDGLDLPRGPSGRAGAKCERLAGRTAEAILHKGGRTGNG</sequence>
<keyword evidence="2" id="KW-1185">Reference proteome</keyword>
<organism evidence="1 2">
    <name type="scientific">Sulfitobacter sediminilitoris</name>
    <dbReference type="NCBI Taxonomy" id="2698830"/>
    <lineage>
        <taxon>Bacteria</taxon>
        <taxon>Pseudomonadati</taxon>
        <taxon>Pseudomonadota</taxon>
        <taxon>Alphaproteobacteria</taxon>
        <taxon>Rhodobacterales</taxon>
        <taxon>Roseobacteraceae</taxon>
        <taxon>Sulfitobacter</taxon>
    </lineage>
</organism>
<evidence type="ECO:0000313" key="2">
    <source>
        <dbReference type="Proteomes" id="UP000468591"/>
    </source>
</evidence>
<name>A0A6P0CEK4_9RHOB</name>
<comment type="caution">
    <text evidence="1">The sequence shown here is derived from an EMBL/GenBank/DDBJ whole genome shotgun (WGS) entry which is preliminary data.</text>
</comment>
<protein>
    <submittedName>
        <fullName evidence="1">Uncharacterized protein</fullName>
    </submittedName>
</protein>
<dbReference type="RefSeq" id="WP_164354446.1">
    <property type="nucleotide sequence ID" value="NZ_JAABNT010000008.1"/>
</dbReference>
<evidence type="ECO:0000313" key="1">
    <source>
        <dbReference type="EMBL" id="NEK23525.1"/>
    </source>
</evidence>
<dbReference type="Proteomes" id="UP000468591">
    <property type="component" value="Unassembled WGS sequence"/>
</dbReference>